<feature type="region of interest" description="Disordered" evidence="1">
    <location>
        <begin position="19"/>
        <end position="89"/>
    </location>
</feature>
<accession>C7M201</accession>
<organism evidence="2 3">
    <name type="scientific">Acidimicrobium ferrooxidans (strain DSM 10331 / JCM 15462 / NBRC 103882 / ICP)</name>
    <dbReference type="NCBI Taxonomy" id="525909"/>
    <lineage>
        <taxon>Bacteria</taxon>
        <taxon>Bacillati</taxon>
        <taxon>Actinomycetota</taxon>
        <taxon>Acidimicrobiia</taxon>
        <taxon>Acidimicrobiales</taxon>
        <taxon>Acidimicrobiaceae</taxon>
        <taxon>Acidimicrobium</taxon>
    </lineage>
</organism>
<dbReference type="EMBL" id="CP001631">
    <property type="protein sequence ID" value="ACU53099.1"/>
    <property type="molecule type" value="Genomic_DNA"/>
</dbReference>
<evidence type="ECO:0000256" key="1">
    <source>
        <dbReference type="SAM" id="MobiDB-lite"/>
    </source>
</evidence>
<dbReference type="KEGG" id="afo:Afer_0130"/>
<protein>
    <submittedName>
        <fullName evidence="2">Uncharacterized protein</fullName>
    </submittedName>
</protein>
<dbReference type="Proteomes" id="UP000000771">
    <property type="component" value="Chromosome"/>
</dbReference>
<evidence type="ECO:0000313" key="3">
    <source>
        <dbReference type="Proteomes" id="UP000000771"/>
    </source>
</evidence>
<name>C7M201_ACIFD</name>
<evidence type="ECO:0000313" key="2">
    <source>
        <dbReference type="EMBL" id="ACU53099.1"/>
    </source>
</evidence>
<dbReference type="AlphaFoldDB" id="C7M201"/>
<gene>
    <name evidence="2" type="ordered locus">Afer_0130</name>
</gene>
<dbReference type="STRING" id="525909.Afer_0130"/>
<proteinExistence type="predicted"/>
<sequence>MAEDLSDRLVREVSQVRAIRAKQTSASKGASVAGSEPTARATEPAKPRPRRRASSTVEREVTPPADGEAVEQPVARPRTRRPPLAVWPD</sequence>
<reference evidence="2 3" key="1">
    <citation type="journal article" date="2009" name="Stand. Genomic Sci.">
        <title>Complete genome sequence of Acidimicrobium ferrooxidans type strain (ICP).</title>
        <authorList>
            <person name="Clum A."/>
            <person name="Nolan M."/>
            <person name="Lang E."/>
            <person name="Glavina Del Rio T."/>
            <person name="Tice H."/>
            <person name="Copeland A."/>
            <person name="Cheng J.F."/>
            <person name="Lucas S."/>
            <person name="Chen F."/>
            <person name="Bruce D."/>
            <person name="Goodwin L."/>
            <person name="Pitluck S."/>
            <person name="Ivanova N."/>
            <person name="Mavrommatis K."/>
            <person name="Mikhailova N."/>
            <person name="Pati A."/>
            <person name="Chen A."/>
            <person name="Palaniappan K."/>
            <person name="Goker M."/>
            <person name="Spring S."/>
            <person name="Land M."/>
            <person name="Hauser L."/>
            <person name="Chang Y.J."/>
            <person name="Jeffries C.C."/>
            <person name="Chain P."/>
            <person name="Bristow J."/>
            <person name="Eisen J.A."/>
            <person name="Markowitz V."/>
            <person name="Hugenholtz P."/>
            <person name="Kyrpides N.C."/>
            <person name="Klenk H.P."/>
            <person name="Lapidus A."/>
        </authorList>
    </citation>
    <scope>NUCLEOTIDE SEQUENCE [LARGE SCALE GENOMIC DNA]</scope>
    <source>
        <strain evidence="3">DSM 10331 / JCM 15462 / NBRC 103882 / ICP</strain>
    </source>
</reference>
<keyword evidence="3" id="KW-1185">Reference proteome</keyword>
<dbReference type="HOGENOM" id="CLU_2447937_0_0_11"/>